<accession>A0A182D445</accession>
<proteinExistence type="predicted"/>
<dbReference type="AlphaFoldDB" id="A0A182D445"/>
<organism evidence="1">
    <name type="scientific">Blastochloris viridis</name>
    <name type="common">Rhodopseudomonas viridis</name>
    <dbReference type="NCBI Taxonomy" id="1079"/>
    <lineage>
        <taxon>Bacteria</taxon>
        <taxon>Pseudomonadati</taxon>
        <taxon>Pseudomonadota</taxon>
        <taxon>Alphaproteobacteria</taxon>
        <taxon>Hyphomicrobiales</taxon>
        <taxon>Blastochloridaceae</taxon>
        <taxon>Blastochloris</taxon>
    </lineage>
</organism>
<gene>
    <name evidence="1" type="ORF">BV133_2350</name>
</gene>
<reference evidence="1" key="1">
    <citation type="journal article" date="2015" name="Genome Announc.">
        <title>Complete Genome Sequence of the Bacteriochlorophyll b-Producing Photosynthetic Bacterium Blastochloris viridis.</title>
        <authorList>
            <person name="Tsukatani Y."/>
            <person name="Hirose Y."/>
            <person name="Harada J."/>
            <person name="Misawa N."/>
            <person name="Mori K."/>
            <person name="Inoue K."/>
            <person name="Tamiaki H."/>
        </authorList>
    </citation>
    <scope>NUCLEOTIDE SEQUENCE [LARGE SCALE GENOMIC DNA]</scope>
    <source>
        <strain evidence="1">DSM 133</strain>
    </source>
</reference>
<dbReference type="EMBL" id="AP014854">
    <property type="protein sequence ID" value="BAR99943.1"/>
    <property type="molecule type" value="Genomic_DNA"/>
</dbReference>
<sequence>MQGLVRHLHLGGRGLGLGRSEGHEKVLWFEQFDASSRASGEAVRPGTVFRTGCRVLKTIPARRCAPSGMTRRGQRP</sequence>
<evidence type="ECO:0000313" key="1">
    <source>
        <dbReference type="EMBL" id="BAR99943.1"/>
    </source>
</evidence>
<protein>
    <submittedName>
        <fullName evidence="1">Uncharacterized protein</fullName>
    </submittedName>
</protein>
<name>A0A182D445_BLAVI</name>